<organism evidence="1 2">
    <name type="scientific">Ewingella americana</name>
    <dbReference type="NCBI Taxonomy" id="41202"/>
    <lineage>
        <taxon>Bacteria</taxon>
        <taxon>Pseudomonadati</taxon>
        <taxon>Pseudomonadota</taxon>
        <taxon>Gammaproteobacteria</taxon>
        <taxon>Enterobacterales</taxon>
        <taxon>Yersiniaceae</taxon>
        <taxon>Ewingella</taxon>
    </lineage>
</organism>
<accession>A0A377NC04</accession>
<name>A0A377NC04_9GAMM</name>
<proteinExistence type="predicted"/>
<dbReference type="GO" id="GO:0006270">
    <property type="term" value="P:DNA replication initiation"/>
    <property type="evidence" value="ECO:0007669"/>
    <property type="project" value="InterPro"/>
</dbReference>
<dbReference type="AlphaFoldDB" id="A0A377NC04"/>
<evidence type="ECO:0000313" key="2">
    <source>
        <dbReference type="Proteomes" id="UP000254304"/>
    </source>
</evidence>
<evidence type="ECO:0000313" key="1">
    <source>
        <dbReference type="EMBL" id="STQ44533.1"/>
    </source>
</evidence>
<sequence>MAFAENGIRSREQLSAGMQFARASGTPFGPSPGQFIEWCKKGAHKAAGLPDRAIKEARRLLYSRISAGITALADGEWVNVGEMIQVSDMYDTNQQDGYITERLGDQFDTSERIKFDGEMYVVVTDSTGTPTQRVRAYPRPDTDFGFIASVPSISLNIWDGVNVQSPSRFIIATQVEMDATKWVITEKRPNSDGTTGLTASEYSDAMYDYVVTE</sequence>
<gene>
    <name evidence="1" type="ORF">NCTC12157_02255</name>
</gene>
<dbReference type="EMBL" id="UGGO01000001">
    <property type="protein sequence ID" value="STQ44533.1"/>
    <property type="molecule type" value="Genomic_DNA"/>
</dbReference>
<reference evidence="1 2" key="1">
    <citation type="submission" date="2018-06" db="EMBL/GenBank/DDBJ databases">
        <authorList>
            <consortium name="Pathogen Informatics"/>
            <person name="Doyle S."/>
        </authorList>
    </citation>
    <scope>NUCLEOTIDE SEQUENCE [LARGE SCALE GENOMIC DNA]</scope>
    <source>
        <strain evidence="1 2">NCTC12157</strain>
    </source>
</reference>
<dbReference type="Pfam" id="PF06992">
    <property type="entry name" value="Phage_lambda_P"/>
    <property type="match status" value="1"/>
</dbReference>
<dbReference type="Proteomes" id="UP000254304">
    <property type="component" value="Unassembled WGS sequence"/>
</dbReference>
<dbReference type="NCBIfam" id="NF040662">
    <property type="entry name" value="attach_TipJ_rel"/>
    <property type="match status" value="1"/>
</dbReference>
<dbReference type="InterPro" id="IPR009731">
    <property type="entry name" value="P-like"/>
</dbReference>
<protein>
    <submittedName>
        <fullName evidence="1">Replication protein P</fullName>
    </submittedName>
</protein>